<gene>
    <name evidence="1" type="ORF">FNYG_01702</name>
</gene>
<dbReference type="AlphaFoldDB" id="A0A2K0WRU4"/>
<proteinExistence type="predicted"/>
<protein>
    <submittedName>
        <fullName evidence="1">Uncharacterized protein</fullName>
    </submittedName>
</protein>
<organism evidence="1 2">
    <name type="scientific">Gibberella nygamai</name>
    <name type="common">Bean root rot disease fungus</name>
    <name type="synonym">Fusarium nygamai</name>
    <dbReference type="NCBI Taxonomy" id="42673"/>
    <lineage>
        <taxon>Eukaryota</taxon>
        <taxon>Fungi</taxon>
        <taxon>Dikarya</taxon>
        <taxon>Ascomycota</taxon>
        <taxon>Pezizomycotina</taxon>
        <taxon>Sordariomycetes</taxon>
        <taxon>Hypocreomycetidae</taxon>
        <taxon>Hypocreales</taxon>
        <taxon>Nectriaceae</taxon>
        <taxon>Fusarium</taxon>
        <taxon>Fusarium fujikuroi species complex</taxon>
    </lineage>
</organism>
<keyword evidence="2" id="KW-1185">Reference proteome</keyword>
<reference evidence="1 2" key="1">
    <citation type="submission" date="2017-06" db="EMBL/GenBank/DDBJ databases">
        <title>Genome of Fusarium nygamai isolate CS10214.</title>
        <authorList>
            <person name="Gardiner D.M."/>
            <person name="Obanor F."/>
            <person name="Kazan K."/>
        </authorList>
    </citation>
    <scope>NUCLEOTIDE SEQUENCE [LARGE SCALE GENOMIC DNA]</scope>
    <source>
        <strain evidence="1 2">CS10214</strain>
    </source>
</reference>
<comment type="caution">
    <text evidence="1">The sequence shown here is derived from an EMBL/GenBank/DDBJ whole genome shotgun (WGS) entry which is preliminary data.</text>
</comment>
<dbReference type="EMBL" id="MTQA01000036">
    <property type="protein sequence ID" value="PNP85005.1"/>
    <property type="molecule type" value="Genomic_DNA"/>
</dbReference>
<evidence type="ECO:0000313" key="2">
    <source>
        <dbReference type="Proteomes" id="UP000236664"/>
    </source>
</evidence>
<accession>A0A2K0WRU4</accession>
<dbReference type="OrthoDB" id="5063117at2759"/>
<evidence type="ECO:0000313" key="1">
    <source>
        <dbReference type="EMBL" id="PNP85005.1"/>
    </source>
</evidence>
<sequence>MCSIVTINFYCKRCGTYLGNTVEDRKCAAARLGGRNYHRRGPERRTETYRLKWTDCDDCQYEYSVYCDAIRSGISYPIPNPPFN</sequence>
<dbReference type="Proteomes" id="UP000236664">
    <property type="component" value="Unassembled WGS sequence"/>
</dbReference>
<name>A0A2K0WRU4_GIBNY</name>